<keyword evidence="1" id="KW-1133">Transmembrane helix</keyword>
<feature type="transmembrane region" description="Helical" evidence="1">
    <location>
        <begin position="48"/>
        <end position="70"/>
    </location>
</feature>
<comment type="caution">
    <text evidence="2">The sequence shown here is derived from an EMBL/GenBank/DDBJ whole genome shotgun (WGS) entry which is preliminary data.</text>
</comment>
<sequence>MANLIPLGTIITVMGLLGLGWCIVKVARAKKQGLSDEELHAVLQSTMGANLGALLLASVGLMMVVIGIILR</sequence>
<dbReference type="AlphaFoldDB" id="A0A2T6BHB7"/>
<dbReference type="Proteomes" id="UP000243978">
    <property type="component" value="Unassembled WGS sequence"/>
</dbReference>
<dbReference type="EMBL" id="QBKS01000001">
    <property type="protein sequence ID" value="PTX55447.1"/>
    <property type="molecule type" value="Genomic_DNA"/>
</dbReference>
<reference evidence="2 3" key="1">
    <citation type="submission" date="2018-04" db="EMBL/GenBank/DDBJ databases">
        <title>Genomic Encyclopedia of Archaeal and Bacterial Type Strains, Phase II (KMG-II): from individual species to whole genera.</title>
        <authorList>
            <person name="Goeker M."/>
        </authorList>
    </citation>
    <scope>NUCLEOTIDE SEQUENCE [LARGE SCALE GENOMIC DNA]</scope>
    <source>
        <strain evidence="2 3">DSM 100977</strain>
    </source>
</reference>
<feature type="transmembrane region" description="Helical" evidence="1">
    <location>
        <begin position="6"/>
        <end position="27"/>
    </location>
</feature>
<name>A0A2T6BHB7_9RHOB</name>
<keyword evidence="1" id="KW-0472">Membrane</keyword>
<gene>
    <name evidence="2" type="ORF">C8N43_0081</name>
</gene>
<accession>A0A2T6BHB7</accession>
<keyword evidence="3" id="KW-1185">Reference proteome</keyword>
<organism evidence="2 3">
    <name type="scientific">Litoreibacter ponti</name>
    <dbReference type="NCBI Taxonomy" id="1510457"/>
    <lineage>
        <taxon>Bacteria</taxon>
        <taxon>Pseudomonadati</taxon>
        <taxon>Pseudomonadota</taxon>
        <taxon>Alphaproteobacteria</taxon>
        <taxon>Rhodobacterales</taxon>
        <taxon>Roseobacteraceae</taxon>
        <taxon>Litoreibacter</taxon>
    </lineage>
</organism>
<keyword evidence="1" id="KW-0812">Transmembrane</keyword>
<protein>
    <submittedName>
        <fullName evidence="2">Uncharacterized protein</fullName>
    </submittedName>
</protein>
<evidence type="ECO:0000256" key="1">
    <source>
        <dbReference type="SAM" id="Phobius"/>
    </source>
</evidence>
<dbReference type="OrthoDB" id="7875737at2"/>
<evidence type="ECO:0000313" key="2">
    <source>
        <dbReference type="EMBL" id="PTX55447.1"/>
    </source>
</evidence>
<evidence type="ECO:0000313" key="3">
    <source>
        <dbReference type="Proteomes" id="UP000243978"/>
    </source>
</evidence>
<proteinExistence type="predicted"/>
<dbReference type="RefSeq" id="WP_107843731.1">
    <property type="nucleotide sequence ID" value="NZ_QBKS01000001.1"/>
</dbReference>